<evidence type="ECO:0000313" key="1">
    <source>
        <dbReference type="EMBL" id="QEA05935.1"/>
    </source>
</evidence>
<proteinExistence type="predicted"/>
<dbReference type="AlphaFoldDB" id="A0A5B8RGF3"/>
<dbReference type="UniPathway" id="UPA00557">
    <property type="reaction ID" value="UER00614"/>
</dbReference>
<reference evidence="1" key="1">
    <citation type="submission" date="2019-06" db="EMBL/GenBank/DDBJ databases">
        <authorList>
            <person name="Murdoch R.W."/>
            <person name="Fathepure B."/>
        </authorList>
    </citation>
    <scope>NUCLEOTIDE SEQUENCE</scope>
</reference>
<organism evidence="1">
    <name type="scientific">uncultured organism</name>
    <dbReference type="NCBI Taxonomy" id="155900"/>
    <lineage>
        <taxon>unclassified sequences</taxon>
        <taxon>environmental samples</taxon>
    </lineage>
</organism>
<dbReference type="GO" id="GO:0032049">
    <property type="term" value="P:cardiolipin biosynthetic process"/>
    <property type="evidence" value="ECO:0007669"/>
    <property type="project" value="InterPro"/>
</dbReference>
<dbReference type="GO" id="GO:0004605">
    <property type="term" value="F:phosphatidate cytidylyltransferase activity"/>
    <property type="evidence" value="ECO:0007669"/>
    <property type="project" value="InterPro"/>
</dbReference>
<sequence>MTVAAEGGDALETLVAGRLERPPPAAVAAVADALAERLGDNLLAVIAYGSCLRDVDPADGLIDLYAIVDGYRGAFGRRWLAPVTAALPPSVFYLEQRHEGRTLRAKYAVLSRRQLARGIGRWFHPYVWGRFAQPAVLAYRRDRAAAGAITALLARAVPRLIDETAPMLPGTFDAERLWARGLALSYATELRPERPDRVRGLVDHDRDHYRALTEAALPRLDGRLRRDPSGSGYHCTAGPWRRLRARTAWRARRLQGAALSILRLAKASATFDGGLDYAAWKLERHTGERVELSPRVRHHPLIFGWGVLWRLLRRGVLR</sequence>
<dbReference type="InterPro" id="IPR015222">
    <property type="entry name" value="Tam41"/>
</dbReference>
<protein>
    <submittedName>
        <fullName evidence="1">Uncharacterized protein</fullName>
    </submittedName>
</protein>
<dbReference type="Pfam" id="PF09139">
    <property type="entry name" value="Tam41_Mmp37"/>
    <property type="match status" value="1"/>
</dbReference>
<name>A0A5B8RGF3_9ZZZZ</name>
<accession>A0A5B8RGF3</accession>
<dbReference type="GO" id="GO:0016024">
    <property type="term" value="P:CDP-diacylglycerol biosynthetic process"/>
    <property type="evidence" value="ECO:0007669"/>
    <property type="project" value="UniProtKB-UniPathway"/>
</dbReference>
<dbReference type="EMBL" id="MN079117">
    <property type="protein sequence ID" value="QEA05935.1"/>
    <property type="molecule type" value="Genomic_DNA"/>
</dbReference>
<gene>
    <name evidence="1" type="ORF">KBTEX_02264</name>
</gene>